<organism evidence="3 4">
    <name type="scientific">SAR86 cluster bacterium</name>
    <dbReference type="NCBI Taxonomy" id="2030880"/>
    <lineage>
        <taxon>Bacteria</taxon>
        <taxon>Pseudomonadati</taxon>
        <taxon>Pseudomonadota</taxon>
        <taxon>Gammaproteobacteria</taxon>
        <taxon>SAR86 cluster</taxon>
    </lineage>
</organism>
<feature type="chain" id="PRO_5022229137" description="5'-nucleotidase, lipoprotein e(P4) family" evidence="2">
    <location>
        <begin position="20"/>
        <end position="272"/>
    </location>
</feature>
<dbReference type="SFLD" id="SFLDS00003">
    <property type="entry name" value="Haloacid_Dehalogenase"/>
    <property type="match status" value="1"/>
</dbReference>
<dbReference type="InterPro" id="IPR005519">
    <property type="entry name" value="Acid_phosphat_B-like"/>
</dbReference>
<reference evidence="3 4" key="1">
    <citation type="submission" date="2019-02" db="EMBL/GenBank/DDBJ databases">
        <title>Prokaryotic population dynamics and viral predation in marine succession experiment using metagenomics: the confinement effect.</title>
        <authorList>
            <person name="Haro-Moreno J.M."/>
            <person name="Rodriguez-Valera F."/>
            <person name="Lopez-Perez M."/>
        </authorList>
    </citation>
    <scope>NUCLEOTIDE SEQUENCE [LARGE SCALE GENOMIC DNA]</scope>
    <source>
        <strain evidence="3">MED-G159</strain>
    </source>
</reference>
<keyword evidence="1 2" id="KW-0732">Signal</keyword>
<proteinExistence type="predicted"/>
<dbReference type="InterPro" id="IPR006423">
    <property type="entry name" value="Lipo_e_P4"/>
</dbReference>
<evidence type="ECO:0000256" key="1">
    <source>
        <dbReference type="ARBA" id="ARBA00022729"/>
    </source>
</evidence>
<dbReference type="PANTHER" id="PTHR31284">
    <property type="entry name" value="ACID PHOSPHATASE-LIKE PROTEIN"/>
    <property type="match status" value="1"/>
</dbReference>
<sequence>MKFVLVLLILILSIKPTKANEKDHELLMATLFVQSSAEFYANSKSLYSSAEQNLLDVLENKNHTAALEQMGNFQDKPPAIILDVDQTVLDNSAYQARLIKNNSSYPNGWVSWAKEEKAEFLPGALEFIKFAQSKGVEIFFVTNRVIEIENATLSNYEKLGLKLSSRVDHILSRGENGWDSNKTSRRELVAKDYRILMMFGDNLGDFVDIKENLLTPQKRVEITKKYDDFWGTSWFMFPNPMYGAWEGAIIDFDYSVPRNKKLELKELSLDAK</sequence>
<dbReference type="InterPro" id="IPR036412">
    <property type="entry name" value="HAD-like_sf"/>
</dbReference>
<dbReference type="InterPro" id="IPR023214">
    <property type="entry name" value="HAD_sf"/>
</dbReference>
<dbReference type="GO" id="GO:0009279">
    <property type="term" value="C:cell outer membrane"/>
    <property type="evidence" value="ECO:0007669"/>
    <property type="project" value="InterPro"/>
</dbReference>
<comment type="caution">
    <text evidence="3">The sequence shown here is derived from an EMBL/GenBank/DDBJ whole genome shotgun (WGS) entry which is preliminary data.</text>
</comment>
<dbReference type="Proteomes" id="UP000315825">
    <property type="component" value="Unassembled WGS sequence"/>
</dbReference>
<dbReference type="SUPFAM" id="SSF56784">
    <property type="entry name" value="HAD-like"/>
    <property type="match status" value="1"/>
</dbReference>
<dbReference type="PANTHER" id="PTHR31284:SF10">
    <property type="entry name" value="ACID PHOSPHATASE-LIKE PROTEIN"/>
    <property type="match status" value="1"/>
</dbReference>
<evidence type="ECO:0008006" key="5">
    <source>
        <dbReference type="Google" id="ProtNLM"/>
    </source>
</evidence>
<name>A0A520MXW1_9GAMM</name>
<dbReference type="EMBL" id="SHBE01000007">
    <property type="protein sequence ID" value="RZO26019.1"/>
    <property type="molecule type" value="Genomic_DNA"/>
</dbReference>
<accession>A0A520MXW1</accession>
<evidence type="ECO:0000313" key="4">
    <source>
        <dbReference type="Proteomes" id="UP000315825"/>
    </source>
</evidence>
<dbReference type="AlphaFoldDB" id="A0A520MXW1"/>
<dbReference type="PIRSF" id="PIRSF019271">
    <property type="entry name" value="Acid_Ptase_C"/>
    <property type="match status" value="1"/>
</dbReference>
<feature type="signal peptide" evidence="2">
    <location>
        <begin position="1"/>
        <end position="19"/>
    </location>
</feature>
<gene>
    <name evidence="3" type="ORF">EVA92_03915</name>
</gene>
<evidence type="ECO:0000256" key="2">
    <source>
        <dbReference type="SAM" id="SignalP"/>
    </source>
</evidence>
<dbReference type="Gene3D" id="3.40.50.1000">
    <property type="entry name" value="HAD superfamily/HAD-like"/>
    <property type="match status" value="1"/>
</dbReference>
<protein>
    <recommendedName>
        <fullName evidence="5">5'-nucleotidase, lipoprotein e(P4) family</fullName>
    </recommendedName>
</protein>
<dbReference type="SFLD" id="SFLDG01125">
    <property type="entry name" value="C1.1:_Acid_Phosphatase_Like"/>
    <property type="match status" value="1"/>
</dbReference>
<dbReference type="Pfam" id="PF03767">
    <property type="entry name" value="Acid_phosphat_B"/>
    <property type="match status" value="1"/>
</dbReference>
<evidence type="ECO:0000313" key="3">
    <source>
        <dbReference type="EMBL" id="RZO26019.1"/>
    </source>
</evidence>